<dbReference type="EMBL" id="KN831803">
    <property type="protein sequence ID" value="KIM36708.1"/>
    <property type="molecule type" value="Genomic_DNA"/>
</dbReference>
<reference evidence="2" key="2">
    <citation type="submission" date="2015-01" db="EMBL/GenBank/DDBJ databases">
        <title>Evolutionary Origins and Diversification of the Mycorrhizal Mutualists.</title>
        <authorList>
            <consortium name="DOE Joint Genome Institute"/>
            <consortium name="Mycorrhizal Genomics Consortium"/>
            <person name="Kohler A."/>
            <person name="Kuo A."/>
            <person name="Nagy L.G."/>
            <person name="Floudas D."/>
            <person name="Copeland A."/>
            <person name="Barry K.W."/>
            <person name="Cichocki N."/>
            <person name="Veneault-Fourrey C."/>
            <person name="LaButti K."/>
            <person name="Lindquist E.A."/>
            <person name="Lipzen A."/>
            <person name="Lundell T."/>
            <person name="Morin E."/>
            <person name="Murat C."/>
            <person name="Riley R."/>
            <person name="Ohm R."/>
            <person name="Sun H."/>
            <person name="Tunlid A."/>
            <person name="Henrissat B."/>
            <person name="Grigoriev I.V."/>
            <person name="Hibbett D.S."/>
            <person name="Martin F."/>
        </authorList>
    </citation>
    <scope>NUCLEOTIDE SEQUENCE [LARGE SCALE GENOMIC DNA]</scope>
    <source>
        <strain evidence="2">h7</strain>
    </source>
</reference>
<name>A0A0C2XFL6_HEBCY</name>
<gene>
    <name evidence="1" type="ORF">M413DRAFT_287424</name>
</gene>
<dbReference type="Proteomes" id="UP000053424">
    <property type="component" value="Unassembled WGS sequence"/>
</dbReference>
<dbReference type="AlphaFoldDB" id="A0A0C2XFL6"/>
<keyword evidence="2" id="KW-1185">Reference proteome</keyword>
<evidence type="ECO:0000313" key="1">
    <source>
        <dbReference type="EMBL" id="KIM36708.1"/>
    </source>
</evidence>
<reference evidence="1 2" key="1">
    <citation type="submission" date="2014-04" db="EMBL/GenBank/DDBJ databases">
        <authorList>
            <consortium name="DOE Joint Genome Institute"/>
            <person name="Kuo A."/>
            <person name="Gay G."/>
            <person name="Dore J."/>
            <person name="Kohler A."/>
            <person name="Nagy L.G."/>
            <person name="Floudas D."/>
            <person name="Copeland A."/>
            <person name="Barry K.W."/>
            <person name="Cichocki N."/>
            <person name="Veneault-Fourrey C."/>
            <person name="LaButti K."/>
            <person name="Lindquist E.A."/>
            <person name="Lipzen A."/>
            <person name="Lundell T."/>
            <person name="Morin E."/>
            <person name="Murat C."/>
            <person name="Sun H."/>
            <person name="Tunlid A."/>
            <person name="Henrissat B."/>
            <person name="Grigoriev I.V."/>
            <person name="Hibbett D.S."/>
            <person name="Martin F."/>
            <person name="Nordberg H.P."/>
            <person name="Cantor M.N."/>
            <person name="Hua S.X."/>
        </authorList>
    </citation>
    <scope>NUCLEOTIDE SEQUENCE [LARGE SCALE GENOMIC DNA]</scope>
    <source>
        <strain evidence="2">h7</strain>
    </source>
</reference>
<accession>A0A0C2XFL6</accession>
<dbReference type="HOGENOM" id="CLU_2158734_0_0_1"/>
<proteinExistence type="predicted"/>
<sequence>MIDGGALRIDGLGDYSTPVPTMKSKDLELFLDNVLDFYDGLIRILHAPANFFFCSIGIWWEFSRRRGSTQLPPRQGFAFHGLEAGKASLTQISLAGACTHFVESCLGQLYN</sequence>
<protein>
    <submittedName>
        <fullName evidence="1">Uncharacterized protein</fullName>
    </submittedName>
</protein>
<evidence type="ECO:0000313" key="2">
    <source>
        <dbReference type="Proteomes" id="UP000053424"/>
    </source>
</evidence>
<organism evidence="1 2">
    <name type="scientific">Hebeloma cylindrosporum</name>
    <dbReference type="NCBI Taxonomy" id="76867"/>
    <lineage>
        <taxon>Eukaryota</taxon>
        <taxon>Fungi</taxon>
        <taxon>Dikarya</taxon>
        <taxon>Basidiomycota</taxon>
        <taxon>Agaricomycotina</taxon>
        <taxon>Agaricomycetes</taxon>
        <taxon>Agaricomycetidae</taxon>
        <taxon>Agaricales</taxon>
        <taxon>Agaricineae</taxon>
        <taxon>Hymenogastraceae</taxon>
        <taxon>Hebeloma</taxon>
    </lineage>
</organism>